<proteinExistence type="predicted"/>
<dbReference type="Proteomes" id="UP000283832">
    <property type="component" value="Unassembled WGS sequence"/>
</dbReference>
<protein>
    <submittedName>
        <fullName evidence="1">Uncharacterized protein</fullName>
    </submittedName>
</protein>
<evidence type="ECO:0000313" key="1">
    <source>
        <dbReference type="EMBL" id="RIV41528.1"/>
    </source>
</evidence>
<reference evidence="1 2" key="1">
    <citation type="submission" date="2018-08" db="EMBL/GenBank/DDBJ databases">
        <title>Jishengella sp. nov., isolated from a root of Azadirachta indica A. Juss. var. siamensis Valenton.</title>
        <authorList>
            <person name="Kuncharoen N."/>
            <person name="Tanasupawat S."/>
            <person name="Kudo T."/>
            <person name="Ohkuma M."/>
        </authorList>
    </citation>
    <scope>NUCLEOTIDE SEQUENCE [LARGE SCALE GENOMIC DNA]</scope>
    <source>
        <strain evidence="1 2">AZ1-13</strain>
    </source>
</reference>
<dbReference type="EMBL" id="QXEC01000001">
    <property type="protein sequence ID" value="RIV41528.1"/>
    <property type="molecule type" value="Genomic_DNA"/>
</dbReference>
<organism evidence="1 2">
    <name type="scientific">Micromonospora radicis</name>
    <dbReference type="NCBI Taxonomy" id="1894971"/>
    <lineage>
        <taxon>Bacteria</taxon>
        <taxon>Bacillati</taxon>
        <taxon>Actinomycetota</taxon>
        <taxon>Actinomycetes</taxon>
        <taxon>Micromonosporales</taxon>
        <taxon>Micromonosporaceae</taxon>
        <taxon>Micromonospora</taxon>
    </lineage>
</organism>
<sequence length="279" mass="30498">MGPGPGADRVTTGLDVLHYAVSMGEDNRRECFVIAPIGPDGSDIRKRSDQILKHVIRPVVEERGYVAVRGDEIERAGLITSQVLDRIIQNDLVIADLTDQNPNVFYELAVRHALRKPFVQLLAKGQQLPFDVQGMRVILVDHTDLDSVHQAKDQLGRAIDAFGEGADIVTPMSVALALQELRGSASPREAGLSQIIETLPQMMDILQDVQRQLGTGGFAEGPADDDHRRLRTLVESLAARGGVTQDELTGLLGGGSSRFERWVEHLIQRVGRAGGHRPD</sequence>
<keyword evidence="2" id="KW-1185">Reference proteome</keyword>
<evidence type="ECO:0000313" key="2">
    <source>
        <dbReference type="Proteomes" id="UP000283832"/>
    </source>
</evidence>
<dbReference type="Gene3D" id="3.40.50.450">
    <property type="match status" value="1"/>
</dbReference>
<comment type="caution">
    <text evidence="1">The sequence shown here is derived from an EMBL/GenBank/DDBJ whole genome shotgun (WGS) entry which is preliminary data.</text>
</comment>
<gene>
    <name evidence="1" type="ORF">D2L64_02250</name>
</gene>
<dbReference type="AlphaFoldDB" id="A0A418N1M0"/>
<name>A0A418N1M0_9ACTN</name>
<accession>A0A418N1M0</accession>